<dbReference type="EMBL" id="CDMY01000261">
    <property type="protein sequence ID" value="CEL98057.1"/>
    <property type="molecule type" value="Genomic_DNA"/>
</dbReference>
<dbReference type="Gene3D" id="1.10.287.810">
    <property type="entry name" value="Mitochondrial import inner membrane translocase subunit tim13 like domains"/>
    <property type="match status" value="1"/>
</dbReference>
<evidence type="ECO:0000259" key="10">
    <source>
        <dbReference type="Pfam" id="PF02953"/>
    </source>
</evidence>
<evidence type="ECO:0000256" key="1">
    <source>
        <dbReference type="ARBA" id="ARBA00006720"/>
    </source>
</evidence>
<comment type="subcellular location">
    <subcellularLocation>
        <location evidence="9">Mitochondrion inner membrane</location>
        <topology evidence="9">Peripheral membrane protein</topology>
        <orientation evidence="9">Intermembrane side</orientation>
    </subcellularLocation>
</comment>
<dbReference type="GO" id="GO:0015031">
    <property type="term" value="P:protein transport"/>
    <property type="evidence" value="ECO:0007669"/>
    <property type="project" value="UniProtKB-KW"/>
</dbReference>
<protein>
    <recommendedName>
        <fullName evidence="9">Mitochondrial import inner membrane translocase subunit</fullName>
    </recommendedName>
</protein>
<dbReference type="PANTHER" id="PTHR11038:SF16">
    <property type="entry name" value="MITOCHONDRIAL IMPORT INNER MEMBRANE TRANSLOCASE SUBUNIT TIM10"/>
    <property type="match status" value="1"/>
</dbReference>
<keyword evidence="7 9" id="KW-0496">Mitochondrion</keyword>
<dbReference type="InParanoid" id="A0A0G4EM87"/>
<dbReference type="GO" id="GO:0005743">
    <property type="term" value="C:mitochondrial inner membrane"/>
    <property type="evidence" value="ECO:0007669"/>
    <property type="project" value="UniProtKB-SubCell"/>
</dbReference>
<dbReference type="InterPro" id="IPR035427">
    <property type="entry name" value="Tim10-like_dom_sf"/>
</dbReference>
<keyword evidence="8 9" id="KW-1015">Disulfide bond</keyword>
<comment type="subunit">
    <text evidence="9">Heterohexamer.</text>
</comment>
<dbReference type="PANTHER" id="PTHR11038">
    <property type="entry name" value="MITOCHONDRIAL IMPORT INNER MEMBRANE TRANSLOCASE SUBUNIT TIM10"/>
    <property type="match status" value="1"/>
</dbReference>
<keyword evidence="3" id="KW-0479">Metal-binding</keyword>
<proteinExistence type="inferred from homology"/>
<dbReference type="Proteomes" id="UP000041254">
    <property type="component" value="Unassembled WGS sequence"/>
</dbReference>
<reference evidence="11 12" key="1">
    <citation type="submission" date="2014-11" db="EMBL/GenBank/DDBJ databases">
        <authorList>
            <person name="Zhu J."/>
            <person name="Qi W."/>
            <person name="Song R."/>
        </authorList>
    </citation>
    <scope>NUCLEOTIDE SEQUENCE [LARGE SCALE GENOMIC DNA]</scope>
</reference>
<keyword evidence="2 9" id="KW-0813">Transport</keyword>
<feature type="domain" description="Tim10-like" evidence="10">
    <location>
        <begin position="16"/>
        <end position="75"/>
    </location>
</feature>
<dbReference type="OrthoDB" id="274922at2759"/>
<name>A0A0G4EM87_VITBC</name>
<evidence type="ECO:0000256" key="6">
    <source>
        <dbReference type="ARBA" id="ARBA00023010"/>
    </source>
</evidence>
<keyword evidence="9" id="KW-0472">Membrane</keyword>
<dbReference type="GO" id="GO:0046872">
    <property type="term" value="F:metal ion binding"/>
    <property type="evidence" value="ECO:0007669"/>
    <property type="project" value="UniProtKB-KW"/>
</dbReference>
<keyword evidence="4" id="KW-0862">Zinc</keyword>
<evidence type="ECO:0000256" key="5">
    <source>
        <dbReference type="ARBA" id="ARBA00022927"/>
    </source>
</evidence>
<sequence length="90" mass="10034">MNAPPNAEQIDPVMVAVTEMQGLADLFSRMQNVCWSKCIPNVREGILAMGEMSCVDRCVSKYFDVHKMVGEKLQEQMQKAQMQQPGATPS</sequence>
<evidence type="ECO:0000256" key="3">
    <source>
        <dbReference type="ARBA" id="ARBA00022723"/>
    </source>
</evidence>
<evidence type="ECO:0000256" key="7">
    <source>
        <dbReference type="ARBA" id="ARBA00023128"/>
    </source>
</evidence>
<keyword evidence="12" id="KW-1185">Reference proteome</keyword>
<evidence type="ECO:0000313" key="11">
    <source>
        <dbReference type="EMBL" id="CEL98057.1"/>
    </source>
</evidence>
<dbReference type="SUPFAM" id="SSF144122">
    <property type="entry name" value="Tim10-like"/>
    <property type="match status" value="1"/>
</dbReference>
<evidence type="ECO:0000256" key="9">
    <source>
        <dbReference type="RuleBase" id="RU367043"/>
    </source>
</evidence>
<evidence type="ECO:0000313" key="12">
    <source>
        <dbReference type="Proteomes" id="UP000041254"/>
    </source>
</evidence>
<evidence type="ECO:0000256" key="4">
    <source>
        <dbReference type="ARBA" id="ARBA00022833"/>
    </source>
</evidence>
<dbReference type="OMA" id="VGENMQK"/>
<comment type="function">
    <text evidence="9">Mitochondrial intermembrane chaperone that participates in the import and insertion of some multi-pass transmembrane proteins into the mitochondrial inner membrane. Also required for the transfer of beta-barrel precursors from the TOM complex to the sorting and assembly machinery (SAM complex) of the outer membrane. Acts as a chaperone-like protein that protects the hydrophobic precursors from aggregation and guide them through the mitochondrial intermembrane space.</text>
</comment>
<evidence type="ECO:0000256" key="2">
    <source>
        <dbReference type="ARBA" id="ARBA00022448"/>
    </source>
</evidence>
<accession>A0A0G4EM87</accession>
<dbReference type="STRING" id="1169540.A0A0G4EM87"/>
<keyword evidence="9" id="KW-0999">Mitochondrion inner membrane</keyword>
<dbReference type="FunCoup" id="A0A0G4EM87">
    <property type="interactions" value="409"/>
</dbReference>
<dbReference type="Pfam" id="PF02953">
    <property type="entry name" value="zf-Tim10_DDP"/>
    <property type="match status" value="1"/>
</dbReference>
<dbReference type="VEuPathDB" id="CryptoDB:Vbra_7834"/>
<keyword evidence="6 9" id="KW-0811">Translocation</keyword>
<gene>
    <name evidence="11" type="ORF">Vbra_7834</name>
</gene>
<dbReference type="AlphaFoldDB" id="A0A0G4EM87"/>
<dbReference type="InterPro" id="IPR004217">
    <property type="entry name" value="Tim10-like"/>
</dbReference>
<comment type="similarity">
    <text evidence="1 9">Belongs to the small Tim family.</text>
</comment>
<keyword evidence="9" id="KW-0143">Chaperone</keyword>
<comment type="domain">
    <text evidence="9">The twin CX3C motif contains 4 conserved Cys residues that form 2 disulfide bonds in the mitochondrial intermembrane space.</text>
</comment>
<organism evidence="11 12">
    <name type="scientific">Vitrella brassicaformis (strain CCMP3155)</name>
    <dbReference type="NCBI Taxonomy" id="1169540"/>
    <lineage>
        <taxon>Eukaryota</taxon>
        <taxon>Sar</taxon>
        <taxon>Alveolata</taxon>
        <taxon>Colpodellida</taxon>
        <taxon>Vitrellaceae</taxon>
        <taxon>Vitrella</taxon>
    </lineage>
</organism>
<keyword evidence="5 9" id="KW-0653">Protein transport</keyword>
<evidence type="ECO:0000256" key="8">
    <source>
        <dbReference type="ARBA" id="ARBA00023157"/>
    </source>
</evidence>
<dbReference type="GO" id="GO:0045039">
    <property type="term" value="P:protein insertion into mitochondrial inner membrane"/>
    <property type="evidence" value="ECO:0007669"/>
    <property type="project" value="UniProtKB-ARBA"/>
</dbReference>